<keyword evidence="3" id="KW-1185">Reference proteome</keyword>
<evidence type="ECO:0000256" key="1">
    <source>
        <dbReference type="SAM" id="Phobius"/>
    </source>
</evidence>
<dbReference type="Proteomes" id="UP000076962">
    <property type="component" value="Unassembled WGS sequence"/>
</dbReference>
<reference evidence="2 3" key="1">
    <citation type="submission" date="2016-05" db="EMBL/GenBank/DDBJ databases">
        <title>Single-cell genome of chain-forming Candidatus Thiomargarita nelsonii and comparison to other large sulfur-oxidizing bacteria.</title>
        <authorList>
            <person name="Winkel M."/>
            <person name="Salman V."/>
            <person name="Woyke T."/>
            <person name="Schulz-Vogt H."/>
            <person name="Richter M."/>
            <person name="Flood B."/>
            <person name="Bailey J."/>
            <person name="Amann R."/>
            <person name="Mussmann M."/>
        </authorList>
    </citation>
    <scope>NUCLEOTIDE SEQUENCE [LARGE SCALE GENOMIC DNA]</scope>
    <source>
        <strain evidence="2 3">THI036</strain>
    </source>
</reference>
<evidence type="ECO:0000313" key="2">
    <source>
        <dbReference type="EMBL" id="OAD23099.1"/>
    </source>
</evidence>
<keyword evidence="1" id="KW-0472">Membrane</keyword>
<keyword evidence="1" id="KW-0812">Transmembrane</keyword>
<accession>A0A176S5G1</accession>
<sequence>MWACISHPSHRILRFPGYGHRSICGHHRQPGSLAGFLLSVYSLLCSSAILVVYTHIPSTADSFHRS</sequence>
<dbReference type="EMBL" id="LUTY01000557">
    <property type="protein sequence ID" value="OAD23099.1"/>
    <property type="molecule type" value="Genomic_DNA"/>
</dbReference>
<comment type="caution">
    <text evidence="2">The sequence shown here is derived from an EMBL/GenBank/DDBJ whole genome shotgun (WGS) entry which is preliminary data.</text>
</comment>
<dbReference type="AlphaFoldDB" id="A0A176S5G1"/>
<gene>
    <name evidence="2" type="ORF">THIOM_001074</name>
</gene>
<feature type="transmembrane region" description="Helical" evidence="1">
    <location>
        <begin position="36"/>
        <end position="56"/>
    </location>
</feature>
<organism evidence="2 3">
    <name type="scientific">Candidatus Thiomargarita nelsonii</name>
    <dbReference type="NCBI Taxonomy" id="1003181"/>
    <lineage>
        <taxon>Bacteria</taxon>
        <taxon>Pseudomonadati</taxon>
        <taxon>Pseudomonadota</taxon>
        <taxon>Gammaproteobacteria</taxon>
        <taxon>Thiotrichales</taxon>
        <taxon>Thiotrichaceae</taxon>
        <taxon>Thiomargarita</taxon>
    </lineage>
</organism>
<evidence type="ECO:0000313" key="3">
    <source>
        <dbReference type="Proteomes" id="UP000076962"/>
    </source>
</evidence>
<keyword evidence="1" id="KW-1133">Transmembrane helix</keyword>
<proteinExistence type="predicted"/>
<protein>
    <submittedName>
        <fullName evidence="2">Uncharacterized protein</fullName>
    </submittedName>
</protein>
<name>A0A176S5G1_9GAMM</name>